<proteinExistence type="predicted"/>
<accession>W5SA39</accession>
<dbReference type="EMBL" id="CP004154">
    <property type="protein sequence ID" value="AHH03959.1"/>
    <property type="molecule type" value="Genomic_DNA"/>
</dbReference>
<protein>
    <recommendedName>
        <fullName evidence="2">Lipoprotein</fullName>
    </recommendedName>
</protein>
<name>W5SA39_9SPIR</name>
<sequence length="270" mass="29980">MLMKRVCMVIFAFNILMLGCRFGKGSDDQYSSDLVPTEEFTVDSIVKEEDEPKTPKDAYDALLKSLSLLRESLEYKPEGFDVSQFDGIFSKVWNASSQEDKCGVLVGLKRNIEALGNLETIIGNLMVGIDLQKNGVNDVNYIAAVDLLSVICHDGLIVNHIVNGIAFSKINLSKLKDSQDVSGLNEVRKNLDSMRVQREALAMLYKDIIGKAAILSDKGSIKEALIPIIDNTVGNFSMITKCDTKQICAARSELKKMSNHIQYKVHQLIQ</sequence>
<evidence type="ECO:0000313" key="1">
    <source>
        <dbReference type="EMBL" id="AHH03959.1"/>
    </source>
</evidence>
<evidence type="ECO:0008006" key="2">
    <source>
        <dbReference type="Google" id="ProtNLM"/>
    </source>
</evidence>
<dbReference type="HOGENOM" id="CLU_076832_1_0_12"/>
<dbReference type="PROSITE" id="PS51257">
    <property type="entry name" value="PROKAR_LIPOPROTEIN"/>
    <property type="match status" value="1"/>
</dbReference>
<reference evidence="1" key="1">
    <citation type="submission" date="2013-02" db="EMBL/GenBank/DDBJ databases">
        <title>Comparative genomics of Borrelia species.</title>
        <authorList>
            <person name="Schwan T.G."/>
            <person name="Raffel S.J."/>
            <person name="Porcella S.F."/>
        </authorList>
    </citation>
    <scope>NUCLEOTIDE SEQUENCE</scope>
    <source>
        <strain evidence="1">YOR</strain>
        <plasmid evidence="1">unnamed</plasmid>
    </source>
</reference>
<organism evidence="1">
    <name type="scientific">Borrelia nietonii YOR</name>
    <dbReference type="NCBI Taxonomy" id="1293576"/>
    <lineage>
        <taxon>Bacteria</taxon>
        <taxon>Pseudomonadati</taxon>
        <taxon>Spirochaetota</taxon>
        <taxon>Spirochaetia</taxon>
        <taxon>Spirochaetales</taxon>
        <taxon>Borreliaceae</taxon>
        <taxon>Borrelia</taxon>
        <taxon>Borrelia nietonii</taxon>
    </lineage>
</organism>
<geneLocation type="plasmid" evidence="1">
    <name>unnamed</name>
</geneLocation>
<dbReference type="AlphaFoldDB" id="W5SA39"/>
<keyword evidence="1" id="KW-0614">Plasmid</keyword>
<gene>
    <name evidence="1" type="ORF">BHY_1008</name>
</gene>